<evidence type="ECO:0000256" key="5">
    <source>
        <dbReference type="ARBA" id="ARBA00023088"/>
    </source>
</evidence>
<evidence type="ECO:0000256" key="1">
    <source>
        <dbReference type="ARBA" id="ARBA00004168"/>
    </source>
</evidence>
<protein>
    <recommendedName>
        <fullName evidence="8">Gram-positive cocci surface proteins LPxTG domain-containing protein</fullName>
    </recommendedName>
</protein>
<keyword evidence="4" id="KW-0732">Signal</keyword>
<feature type="transmembrane region" description="Helical" evidence="7">
    <location>
        <begin position="287"/>
        <end position="304"/>
    </location>
</feature>
<reference evidence="9 10" key="1">
    <citation type="journal article" date="2018" name="Front. Microbiol.">
        <title>Description and Comparative Genomics of Macrococcus caseolyticus subsp. hominis subsp. nov., Macrococcus goetzii sp. nov., Macrococcus epidermidis sp. nov., and Macrococcus bohemicus sp. nov., Novel Macrococci From Human Clinical Material With Virulence Potential and Suspected Uptake of Foreign DNA by Natural Transformation.</title>
        <authorList>
            <person name="Maslanova I."/>
            <person name="Wertheimer Z."/>
            <person name="Sedlacek I."/>
            <person name="Svec P."/>
            <person name="Indrakova A."/>
            <person name="Kovarovic V."/>
            <person name="Schumann P."/>
            <person name="Sproer C."/>
            <person name="Kralova S."/>
            <person name="Sedo O."/>
            <person name="Kristofova L."/>
            <person name="Vrbovska V."/>
            <person name="Fuzik T."/>
            <person name="Petras P."/>
            <person name="Zdrahal Z."/>
            <person name="Ruzickova V."/>
            <person name="Doskar J."/>
            <person name="Pantucek R."/>
        </authorList>
    </citation>
    <scope>NUCLEOTIDE SEQUENCE [LARGE SCALE GENOMIC DNA]</scope>
    <source>
        <strain evidence="9 10">03/115</strain>
    </source>
</reference>
<keyword evidence="7" id="KW-0812">Transmembrane</keyword>
<dbReference type="PANTHER" id="PTHR23303">
    <property type="entry name" value="CARBOXYPEPTIDASE REGULATORY REGION-CONTAINING"/>
    <property type="match status" value="1"/>
</dbReference>
<dbReference type="OrthoDB" id="2278104at2"/>
<evidence type="ECO:0000256" key="2">
    <source>
        <dbReference type="ARBA" id="ARBA00022512"/>
    </source>
</evidence>
<keyword evidence="7" id="KW-0472">Membrane</keyword>
<keyword evidence="7" id="KW-1133">Transmembrane helix</keyword>
<comment type="subcellular location">
    <subcellularLocation>
        <location evidence="1">Secreted</location>
        <location evidence="1">Cell wall</location>
        <topology evidence="1">Peptidoglycan-anchor</topology>
    </subcellularLocation>
</comment>
<feature type="domain" description="Gram-positive cocci surface proteins LPxTG" evidence="8">
    <location>
        <begin position="277"/>
        <end position="309"/>
    </location>
</feature>
<organism evidence="9 10">
    <name type="scientific">Macrococcoides bohemicum</name>
    <dbReference type="NCBI Taxonomy" id="1903056"/>
    <lineage>
        <taxon>Bacteria</taxon>
        <taxon>Bacillati</taxon>
        <taxon>Bacillota</taxon>
        <taxon>Bacilli</taxon>
        <taxon>Bacillales</taxon>
        <taxon>Staphylococcaceae</taxon>
        <taxon>Macrococcoides</taxon>
    </lineage>
</organism>
<dbReference type="Pfam" id="PF00746">
    <property type="entry name" value="Gram_pos_anchor"/>
    <property type="match status" value="1"/>
</dbReference>
<dbReference type="EMBL" id="PZJG01000013">
    <property type="protein sequence ID" value="RAK48029.1"/>
    <property type="molecule type" value="Genomic_DNA"/>
</dbReference>
<sequence length="309" mass="33037">MKSPVKEAPTTETPTTEAPTTEAPTTETPTTEAPTTEAPTTEEPGKNIYSISHFVWNDKNKNGVQDSDEIGISGVTVILTKPDRTKISVVTDQNGHYIFTGLENGEYTVEFVVPDGFEASPTGQSSLDKDSNGKVTKVIINNSNDDTVDMGMFKLEGGGTPTTELPTTELPTTELPTTELPTTELPTTELPTTELPTTEVPTTELPTMELPTTEVPTTEAPTTEEPTTEEPTIEIPKGPGTSVTPPAPTNEIPNKPSLPEDHIVNIKPVPSKDETFLPDTGEVIKNTGLAGLAFISLGGMLLLLSRRKN</sequence>
<dbReference type="RefSeq" id="WP_111747088.1">
    <property type="nucleotide sequence ID" value="NZ_PZJG01000013.1"/>
</dbReference>
<evidence type="ECO:0000256" key="4">
    <source>
        <dbReference type="ARBA" id="ARBA00022729"/>
    </source>
</evidence>
<evidence type="ECO:0000313" key="9">
    <source>
        <dbReference type="EMBL" id="RAK48029.1"/>
    </source>
</evidence>
<dbReference type="AlphaFoldDB" id="A0A328A0K2"/>
<feature type="compositionally biased region" description="Low complexity" evidence="6">
    <location>
        <begin position="161"/>
        <end position="225"/>
    </location>
</feature>
<evidence type="ECO:0000313" key="10">
    <source>
        <dbReference type="Proteomes" id="UP000249579"/>
    </source>
</evidence>
<name>A0A328A0K2_9STAP</name>
<comment type="caution">
    <text evidence="9">The sequence shown here is derived from an EMBL/GenBank/DDBJ whole genome shotgun (WGS) entry which is preliminary data.</text>
</comment>
<evidence type="ECO:0000256" key="3">
    <source>
        <dbReference type="ARBA" id="ARBA00022525"/>
    </source>
</evidence>
<dbReference type="PROSITE" id="PS50847">
    <property type="entry name" value="GRAM_POS_ANCHORING"/>
    <property type="match status" value="1"/>
</dbReference>
<dbReference type="Proteomes" id="UP000249579">
    <property type="component" value="Unassembled WGS sequence"/>
</dbReference>
<gene>
    <name evidence="9" type="ORF">BHX94_11830</name>
</gene>
<accession>A0A328A0K2</accession>
<feature type="region of interest" description="Disordered" evidence="6">
    <location>
        <begin position="1"/>
        <end position="47"/>
    </location>
</feature>
<evidence type="ECO:0000256" key="7">
    <source>
        <dbReference type="SAM" id="Phobius"/>
    </source>
</evidence>
<dbReference type="NCBIfam" id="TIGR01167">
    <property type="entry name" value="LPXTG_anchor"/>
    <property type="match status" value="1"/>
</dbReference>
<keyword evidence="3" id="KW-0964">Secreted</keyword>
<evidence type="ECO:0000259" key="8">
    <source>
        <dbReference type="PROSITE" id="PS50847"/>
    </source>
</evidence>
<feature type="region of interest" description="Disordered" evidence="6">
    <location>
        <begin position="157"/>
        <end position="261"/>
    </location>
</feature>
<evidence type="ECO:0000256" key="6">
    <source>
        <dbReference type="SAM" id="MobiDB-lite"/>
    </source>
</evidence>
<dbReference type="InterPro" id="IPR013783">
    <property type="entry name" value="Ig-like_fold"/>
</dbReference>
<keyword evidence="5" id="KW-0572">Peptidoglycan-anchor</keyword>
<dbReference type="Pfam" id="PF17210">
    <property type="entry name" value="SdrD_B"/>
    <property type="match status" value="1"/>
</dbReference>
<dbReference type="InterPro" id="IPR051417">
    <property type="entry name" value="SDr/BOS_complex"/>
</dbReference>
<feature type="compositionally biased region" description="Low complexity" evidence="6">
    <location>
        <begin position="7"/>
        <end position="42"/>
    </location>
</feature>
<keyword evidence="2" id="KW-0134">Cell wall</keyword>
<dbReference type="InterPro" id="IPR019931">
    <property type="entry name" value="LPXTG_anchor"/>
</dbReference>
<dbReference type="SUPFAM" id="SSF117074">
    <property type="entry name" value="Hypothetical protein PA1324"/>
    <property type="match status" value="1"/>
</dbReference>
<proteinExistence type="predicted"/>
<dbReference type="Gene3D" id="2.60.40.10">
    <property type="entry name" value="Immunoglobulins"/>
    <property type="match status" value="1"/>
</dbReference>
<dbReference type="InterPro" id="IPR033764">
    <property type="entry name" value="Sdr_B"/>
</dbReference>